<protein>
    <submittedName>
        <fullName evidence="2">IncN plasmid conserved protein kikA</fullName>
    </submittedName>
</protein>
<evidence type="ECO:0000256" key="1">
    <source>
        <dbReference type="SAM" id="SignalP"/>
    </source>
</evidence>
<gene>
    <name evidence="2" type="primary">kikA</name>
</gene>
<organism evidence="2">
    <name type="scientific">Klebsiella pneumoniae</name>
    <dbReference type="NCBI Taxonomy" id="573"/>
    <lineage>
        <taxon>Bacteria</taxon>
        <taxon>Pseudomonadati</taxon>
        <taxon>Pseudomonadota</taxon>
        <taxon>Gammaproteobacteria</taxon>
        <taxon>Enterobacterales</taxon>
        <taxon>Enterobacteriaceae</taxon>
        <taxon>Klebsiella/Raoultella group</taxon>
        <taxon>Klebsiella</taxon>
        <taxon>Klebsiella pneumoniae complex</taxon>
    </lineage>
</organism>
<reference evidence="2" key="1">
    <citation type="submission" date="2015-07" db="EMBL/GenBank/DDBJ databases">
        <title>Complete sequence of a blaKPC-2-harbouring IncN2-type plasmid from Klebsiella pneumoniae in Korea.</title>
        <authorList>
            <person name="Kim S.Y."/>
        </authorList>
    </citation>
    <scope>NUCLEOTIDE SEQUENCE</scope>
    <source>
        <strain evidence="2">KPC-DK05</strain>
        <plasmid evidence="2">pKPC-DK05</plasmid>
    </source>
</reference>
<sequence length="115" mass="12316">MPSIQKRVIIMRKIIIASVVILASSYSVASFAKDPCKTLACMAAKSGGQFGSIGDSDCSGAIADFFNIVKKNKHGFLPNHTADARKEFLMECSGAEQNTAAVSRVISMFGRIRKG</sequence>
<evidence type="ECO:0000313" key="2">
    <source>
        <dbReference type="EMBL" id="AKS10508.1"/>
    </source>
</evidence>
<dbReference type="AlphaFoldDB" id="A0A0K0VLC1"/>
<accession>A0A0K0VLC1</accession>
<dbReference type="InterPro" id="IPR009989">
    <property type="entry name" value="TrbM"/>
</dbReference>
<name>A0A0K0VLC1_KLEPN</name>
<keyword evidence="2" id="KW-0614">Plasmid</keyword>
<proteinExistence type="predicted"/>
<dbReference type="EMBL" id="KR091915">
    <property type="protein sequence ID" value="AKS10508.1"/>
    <property type="molecule type" value="Genomic_DNA"/>
</dbReference>
<keyword evidence="1" id="KW-0732">Signal</keyword>
<geneLocation type="plasmid" evidence="2">
    <name>pKPC-DK05</name>
</geneLocation>
<dbReference type="Pfam" id="PF07424">
    <property type="entry name" value="TrbM"/>
    <property type="match status" value="1"/>
</dbReference>
<feature type="chain" id="PRO_5005453336" evidence="1">
    <location>
        <begin position="33"/>
        <end position="115"/>
    </location>
</feature>
<feature type="signal peptide" evidence="1">
    <location>
        <begin position="1"/>
        <end position="32"/>
    </location>
</feature>